<dbReference type="CDD" id="cd07402">
    <property type="entry name" value="MPP_GpdQ"/>
    <property type="match status" value="1"/>
</dbReference>
<reference evidence="7 8" key="1">
    <citation type="submission" date="2007-01" db="EMBL/GenBank/DDBJ databases">
        <title>Complete sequence of Psychromonas ingrahamii 37.</title>
        <authorList>
            <consortium name="US DOE Joint Genome Institute"/>
            <person name="Copeland A."/>
            <person name="Lucas S."/>
            <person name="Lapidus A."/>
            <person name="Barry K."/>
            <person name="Detter J.C."/>
            <person name="Glavina del Rio T."/>
            <person name="Hammon N."/>
            <person name="Israni S."/>
            <person name="Dalin E."/>
            <person name="Tice H."/>
            <person name="Pitluck S."/>
            <person name="Thompson L.S."/>
            <person name="Brettin T."/>
            <person name="Bruce D."/>
            <person name="Han C."/>
            <person name="Tapia R."/>
            <person name="Schmutz J."/>
            <person name="Larimer F."/>
            <person name="Land M."/>
            <person name="Hauser L."/>
            <person name="Kyrpides N."/>
            <person name="Ivanova N."/>
            <person name="Staley J."/>
            <person name="Richardson P."/>
        </authorList>
    </citation>
    <scope>NUCLEOTIDE SEQUENCE [LARGE SCALE GENOMIC DNA]</scope>
    <source>
        <strain evidence="7 8">37</strain>
    </source>
</reference>
<gene>
    <name evidence="5" type="primary">cpdA</name>
    <name evidence="7" type="ordered locus">Ping_3358</name>
</gene>
<dbReference type="InterPro" id="IPR029052">
    <property type="entry name" value="Metallo-depent_PP-like"/>
</dbReference>
<keyword evidence="8" id="KW-1185">Reference proteome</keyword>
<feature type="binding site" evidence="5">
    <location>
        <position position="68"/>
    </location>
    <ligand>
        <name>Fe cation</name>
        <dbReference type="ChEBI" id="CHEBI:24875"/>
        <label>1</label>
    </ligand>
</feature>
<dbReference type="GO" id="GO:0046872">
    <property type="term" value="F:metal ion binding"/>
    <property type="evidence" value="ECO:0007669"/>
    <property type="project" value="UniProtKB-UniRule"/>
</dbReference>
<dbReference type="GO" id="GO:0004115">
    <property type="term" value="F:3',5'-cyclic-AMP phosphodiesterase activity"/>
    <property type="evidence" value="ECO:0007669"/>
    <property type="project" value="UniProtKB-UniRule"/>
</dbReference>
<dbReference type="InterPro" id="IPR046379">
    <property type="entry name" value="cAMP_phosphodiest_CpdA"/>
</dbReference>
<feature type="binding site" evidence="5">
    <location>
        <position position="167"/>
    </location>
    <ligand>
        <name>Fe cation</name>
        <dbReference type="ChEBI" id="CHEBI:24875"/>
        <label>2</label>
    </ligand>
</feature>
<feature type="binding site" evidence="5">
    <location>
        <position position="26"/>
    </location>
    <ligand>
        <name>Fe cation</name>
        <dbReference type="ChEBI" id="CHEBI:24875"/>
        <label>1</label>
    </ligand>
</feature>
<sequence>MKVMSTQATKLRSDQQGCLQLLQITDTHLFSDRNKDLLGIKPAESYEAVIKHASRYSSKCQAVLSTGDLSQDHTQQSYLDFTKQIKTLNLPCYWLPGNHDTQSVMLPSLLQEGLAQSKQIVSDFWQIILLDSQVEGAPHGFLTEQQLNFLQQALTEYPDKHTLICVHHHVLPVKSAWLDQHILKNNQQFLELIKLHKNVRVVLSGHVHQAGDIEFNQVRFLTSPSTCLQFKPNSEDFDVDDSAPGYRYLALHKNGTITTKVERVAHGEFSPNKNATGY</sequence>
<proteinExistence type="inferred from homology"/>
<feature type="domain" description="Calcineurin-like phosphoesterase" evidence="6">
    <location>
        <begin position="21"/>
        <end position="209"/>
    </location>
</feature>
<dbReference type="NCBIfam" id="NF008359">
    <property type="entry name" value="PRK11148.1"/>
    <property type="match status" value="1"/>
</dbReference>
<feature type="binding site" evidence="5">
    <location>
        <position position="208"/>
    </location>
    <ligand>
        <name>Fe cation</name>
        <dbReference type="ChEBI" id="CHEBI:24875"/>
        <label>1</label>
    </ligand>
</feature>
<feature type="binding site" evidence="5">
    <location>
        <begin position="98"/>
        <end position="99"/>
    </location>
    <ligand>
        <name>AMP</name>
        <dbReference type="ChEBI" id="CHEBI:456215"/>
    </ligand>
</feature>
<dbReference type="HAMAP" id="MF_00905">
    <property type="entry name" value="cAMP_phosphodiest_CpdA"/>
    <property type="match status" value="1"/>
</dbReference>
<feature type="binding site" evidence="5">
    <location>
        <position position="68"/>
    </location>
    <ligand>
        <name>AMP</name>
        <dbReference type="ChEBI" id="CHEBI:456215"/>
    </ligand>
</feature>
<keyword evidence="5" id="KW-0114">cAMP</keyword>
<comment type="cofactor">
    <cofactor evidence="5">
        <name>Fe(2+)</name>
        <dbReference type="ChEBI" id="CHEBI:29033"/>
    </cofactor>
    <text evidence="5">Binds 2 Fe(2+) ions per subunit.</text>
</comment>
<keyword evidence="5" id="KW-0547">Nucleotide-binding</keyword>
<dbReference type="Gene3D" id="3.60.21.10">
    <property type="match status" value="1"/>
</dbReference>
<evidence type="ECO:0000256" key="1">
    <source>
        <dbReference type="ARBA" id="ARBA00022723"/>
    </source>
</evidence>
<dbReference type="eggNOG" id="COG1409">
    <property type="taxonomic scope" value="Bacteria"/>
</dbReference>
<evidence type="ECO:0000256" key="3">
    <source>
        <dbReference type="ARBA" id="ARBA00023004"/>
    </source>
</evidence>
<dbReference type="KEGG" id="pin:Ping_3358"/>
<dbReference type="PANTHER" id="PTHR42988:SF2">
    <property type="entry name" value="CYCLIC NUCLEOTIDE PHOSPHODIESTERASE CBUA0032-RELATED"/>
    <property type="match status" value="1"/>
</dbReference>
<dbReference type="EMBL" id="CP000510">
    <property type="protein sequence ID" value="ABM05044.1"/>
    <property type="molecule type" value="Genomic_DNA"/>
</dbReference>
<organism evidence="7 8">
    <name type="scientific">Psychromonas ingrahamii (strain DSM 17664 / CCUG 51855 / 37)</name>
    <dbReference type="NCBI Taxonomy" id="357804"/>
    <lineage>
        <taxon>Bacteria</taxon>
        <taxon>Pseudomonadati</taxon>
        <taxon>Pseudomonadota</taxon>
        <taxon>Gammaproteobacteria</taxon>
        <taxon>Alteromonadales</taxon>
        <taxon>Psychromonadaceae</taxon>
        <taxon>Psychromonas</taxon>
    </lineage>
</organism>
<dbReference type="PANTHER" id="PTHR42988">
    <property type="entry name" value="PHOSPHOHYDROLASE"/>
    <property type="match status" value="1"/>
</dbReference>
<keyword evidence="1 5" id="KW-0479">Metal-binding</keyword>
<dbReference type="SUPFAM" id="SSF56300">
    <property type="entry name" value="Metallo-dependent phosphatases"/>
    <property type="match status" value="1"/>
</dbReference>
<feature type="binding site" evidence="5">
    <location>
        <position position="98"/>
    </location>
    <ligand>
        <name>Fe cation</name>
        <dbReference type="ChEBI" id="CHEBI:24875"/>
        <label>2</label>
    </ligand>
</feature>
<dbReference type="Pfam" id="PF00149">
    <property type="entry name" value="Metallophos"/>
    <property type="match status" value="1"/>
</dbReference>
<feature type="binding site" evidence="5">
    <location>
        <position position="206"/>
    </location>
    <ligand>
        <name>Fe cation</name>
        <dbReference type="ChEBI" id="CHEBI:24875"/>
        <label>2</label>
    </ligand>
</feature>
<evidence type="ECO:0000313" key="7">
    <source>
        <dbReference type="EMBL" id="ABM05044.1"/>
    </source>
</evidence>
<comment type="similarity">
    <text evidence="4 5">Belongs to the cyclic nucleotide phosphodiesterase class-III family.</text>
</comment>
<accession>A1SZX9</accession>
<keyword evidence="2 5" id="KW-0378">Hydrolase</keyword>
<evidence type="ECO:0000313" key="8">
    <source>
        <dbReference type="Proteomes" id="UP000000639"/>
    </source>
</evidence>
<evidence type="ECO:0000259" key="6">
    <source>
        <dbReference type="Pfam" id="PF00149"/>
    </source>
</evidence>
<protein>
    <recommendedName>
        <fullName evidence="5">3',5'-cyclic adenosine monophosphate phosphodiesterase CpdA</fullName>
        <shortName evidence="5">3',5'-cyclic AMP phosphodiesterase</shortName>
        <shortName evidence="5">cAMP phosphodiesterase</shortName>
        <ecNumber evidence="5">3.1.4.53</ecNumber>
    </recommendedName>
</protein>
<keyword evidence="3 5" id="KW-0408">Iron</keyword>
<dbReference type="AlphaFoldDB" id="A1SZX9"/>
<evidence type="ECO:0000256" key="2">
    <source>
        <dbReference type="ARBA" id="ARBA00022801"/>
    </source>
</evidence>
<dbReference type="EC" id="3.1.4.53" evidence="5"/>
<feature type="binding site" evidence="5">
    <location>
        <position position="28"/>
    </location>
    <ligand>
        <name>AMP</name>
        <dbReference type="ChEBI" id="CHEBI:456215"/>
    </ligand>
</feature>
<dbReference type="STRING" id="357804.Ping_3358"/>
<dbReference type="GO" id="GO:0000166">
    <property type="term" value="F:nucleotide binding"/>
    <property type="evidence" value="ECO:0007669"/>
    <property type="project" value="UniProtKB-UniRule"/>
</dbReference>
<evidence type="ECO:0000256" key="5">
    <source>
        <dbReference type="HAMAP-Rule" id="MF_00905"/>
    </source>
</evidence>
<dbReference type="HOGENOM" id="CLU_070320_0_0_6"/>
<comment type="function">
    <text evidence="5">Hydrolyzes cAMP to 5'-AMP. Plays an important regulatory role in modulating the intracellular concentration of cAMP, thereby influencing cAMP-dependent processes.</text>
</comment>
<dbReference type="InterPro" id="IPR004843">
    <property type="entry name" value="Calcineurin-like_PHP"/>
</dbReference>
<name>A1SZX9_PSYIN</name>
<feature type="binding site" evidence="5">
    <location>
        <position position="208"/>
    </location>
    <ligand>
        <name>AMP</name>
        <dbReference type="ChEBI" id="CHEBI:456215"/>
    </ligand>
</feature>
<dbReference type="Proteomes" id="UP000000639">
    <property type="component" value="Chromosome"/>
</dbReference>
<dbReference type="InterPro" id="IPR026575">
    <property type="entry name" value="GpdQ/CpdA-like"/>
</dbReference>
<dbReference type="InterPro" id="IPR050884">
    <property type="entry name" value="CNP_phosphodiesterase-III"/>
</dbReference>
<feature type="binding site" evidence="5">
    <location>
        <position position="68"/>
    </location>
    <ligand>
        <name>Fe cation</name>
        <dbReference type="ChEBI" id="CHEBI:24875"/>
        <label>2</label>
    </ligand>
</feature>
<comment type="catalytic activity">
    <reaction evidence="5">
        <text>3',5'-cyclic AMP + H2O = AMP + H(+)</text>
        <dbReference type="Rhea" id="RHEA:25277"/>
        <dbReference type="ChEBI" id="CHEBI:15377"/>
        <dbReference type="ChEBI" id="CHEBI:15378"/>
        <dbReference type="ChEBI" id="CHEBI:58165"/>
        <dbReference type="ChEBI" id="CHEBI:456215"/>
        <dbReference type="EC" id="3.1.4.53"/>
    </reaction>
</comment>
<feature type="binding site" evidence="5">
    <location>
        <position position="28"/>
    </location>
    <ligand>
        <name>Fe cation</name>
        <dbReference type="ChEBI" id="CHEBI:24875"/>
        <label>1</label>
    </ligand>
</feature>
<evidence type="ECO:0000256" key="4">
    <source>
        <dbReference type="ARBA" id="ARBA00025742"/>
    </source>
</evidence>